<feature type="signal peptide" evidence="1">
    <location>
        <begin position="1"/>
        <end position="19"/>
    </location>
</feature>
<dbReference type="GeneID" id="66308626"/>
<dbReference type="Proteomes" id="UP000448877">
    <property type="component" value="Unassembled WGS sequence"/>
</dbReference>
<dbReference type="Gene3D" id="2.40.128.280">
    <property type="match status" value="1"/>
</dbReference>
<feature type="chain" id="PRO_5030020075" evidence="1">
    <location>
        <begin position="20"/>
        <end position="118"/>
    </location>
</feature>
<organism evidence="3 4">
    <name type="scientific">Bacteroides cellulosilyticus</name>
    <dbReference type="NCBI Taxonomy" id="246787"/>
    <lineage>
        <taxon>Bacteria</taxon>
        <taxon>Pseudomonadati</taxon>
        <taxon>Bacteroidota</taxon>
        <taxon>Bacteroidia</taxon>
        <taxon>Bacteroidales</taxon>
        <taxon>Bacteroidaceae</taxon>
        <taxon>Bacteroides</taxon>
    </lineage>
</organism>
<evidence type="ECO:0000313" key="4">
    <source>
        <dbReference type="Proteomes" id="UP000448877"/>
    </source>
</evidence>
<reference evidence="3 4" key="1">
    <citation type="journal article" date="2019" name="Nat. Med.">
        <title>A library of human gut bacterial isolates paired with longitudinal multiomics data enables mechanistic microbiome research.</title>
        <authorList>
            <person name="Poyet M."/>
            <person name="Groussin M."/>
            <person name="Gibbons S.M."/>
            <person name="Avila-Pacheco J."/>
            <person name="Jiang X."/>
            <person name="Kearney S.M."/>
            <person name="Perrotta A.R."/>
            <person name="Berdy B."/>
            <person name="Zhao S."/>
            <person name="Lieberman T.D."/>
            <person name="Swanson P.K."/>
            <person name="Smith M."/>
            <person name="Roesemann S."/>
            <person name="Alexander J.E."/>
            <person name="Rich S.A."/>
            <person name="Livny J."/>
            <person name="Vlamakis H."/>
            <person name="Clish C."/>
            <person name="Bullock K."/>
            <person name="Deik A."/>
            <person name="Scott J."/>
            <person name="Pierce K.A."/>
            <person name="Xavier R.J."/>
            <person name="Alm E.J."/>
        </authorList>
    </citation>
    <scope>NUCLEOTIDE SEQUENCE [LARGE SCALE GENOMIC DNA]</scope>
    <source>
        <strain evidence="3 4">BIOML-A6</strain>
    </source>
</reference>
<dbReference type="eggNOG" id="ENOG50339QS">
    <property type="taxonomic scope" value="Bacteria"/>
</dbReference>
<dbReference type="Pfam" id="PF12702">
    <property type="entry name" value="Lipocalin_3"/>
    <property type="match status" value="1"/>
</dbReference>
<dbReference type="PROSITE" id="PS51257">
    <property type="entry name" value="PROKAR_LIPOPROTEIN"/>
    <property type="match status" value="1"/>
</dbReference>
<dbReference type="AlphaFoldDB" id="A0A108T4Y0"/>
<name>A0A108T4Y0_9BACE</name>
<comment type="caution">
    <text evidence="3">The sequence shown here is derived from an EMBL/GenBank/DDBJ whole genome shotgun (WGS) entry which is preliminary data.</text>
</comment>
<proteinExistence type="predicted"/>
<evidence type="ECO:0000256" key="1">
    <source>
        <dbReference type="SAM" id="SignalP"/>
    </source>
</evidence>
<protein>
    <submittedName>
        <fullName evidence="3">Lipocalin family protein</fullName>
    </submittedName>
</protein>
<dbReference type="InterPro" id="IPR024311">
    <property type="entry name" value="Lipocalin-like"/>
</dbReference>
<feature type="domain" description="Lipocalin-like" evidence="2">
    <location>
        <begin position="25"/>
        <end position="117"/>
    </location>
</feature>
<keyword evidence="1" id="KW-0732">Signal</keyword>
<sequence>MKKQIISMAVMAVVFAACGGSKAPATVVGSWIMPINGQPGEVQGIKLEENGEASSINMHTLIYKEWEQQGDQLYLTVKSIGNGIEIEGVDTLKIDKLTPDSLVLSSNYGYTLEYVRQK</sequence>
<dbReference type="RefSeq" id="WP_007218519.1">
    <property type="nucleotide sequence ID" value="NZ_CABMLT010000020.1"/>
</dbReference>
<dbReference type="EMBL" id="VVYV01000008">
    <property type="protein sequence ID" value="KAA5421121.1"/>
    <property type="molecule type" value="Genomic_DNA"/>
</dbReference>
<gene>
    <name evidence="3" type="ORF">F2Y81_06730</name>
</gene>
<evidence type="ECO:0000259" key="2">
    <source>
        <dbReference type="Pfam" id="PF12702"/>
    </source>
</evidence>
<evidence type="ECO:0000313" key="3">
    <source>
        <dbReference type="EMBL" id="KAA5421121.1"/>
    </source>
</evidence>
<accession>A0A108T4Y0</accession>